<name>A0A1F6ERF6_9BACT</name>
<dbReference type="SUPFAM" id="SSF48695">
    <property type="entry name" value="Multiheme cytochromes"/>
    <property type="match status" value="1"/>
</dbReference>
<sequence>MVEKRCRYCHKLYPEEFFGVALTTPTKVYRRWKCRDCYQGTKRALIARHYAWLSDFKRKKGCSMCGVKDPRVLDFHHKNKGDKMFGIGGFRREVGFQKLVEEIKKCDVVCANCHRILHDEFRKNEEEVNGA</sequence>
<evidence type="ECO:0008006" key="3">
    <source>
        <dbReference type="Google" id="ProtNLM"/>
    </source>
</evidence>
<evidence type="ECO:0000313" key="1">
    <source>
        <dbReference type="EMBL" id="OGG76203.1"/>
    </source>
</evidence>
<organism evidence="1 2">
    <name type="scientific">Candidatus Kaiserbacteria bacterium RIFCSPLOWO2_01_FULL_50_24</name>
    <dbReference type="NCBI Taxonomy" id="1798507"/>
    <lineage>
        <taxon>Bacteria</taxon>
        <taxon>Candidatus Kaiseribacteriota</taxon>
    </lineage>
</organism>
<comment type="caution">
    <text evidence="1">The sequence shown here is derived from an EMBL/GenBank/DDBJ whole genome shotgun (WGS) entry which is preliminary data.</text>
</comment>
<dbReference type="Proteomes" id="UP000178587">
    <property type="component" value="Unassembled WGS sequence"/>
</dbReference>
<reference evidence="1 2" key="1">
    <citation type="journal article" date="2016" name="Nat. Commun.">
        <title>Thousands of microbial genomes shed light on interconnected biogeochemical processes in an aquifer system.</title>
        <authorList>
            <person name="Anantharaman K."/>
            <person name="Brown C.T."/>
            <person name="Hug L.A."/>
            <person name="Sharon I."/>
            <person name="Castelle C.J."/>
            <person name="Probst A.J."/>
            <person name="Thomas B.C."/>
            <person name="Singh A."/>
            <person name="Wilkins M.J."/>
            <person name="Karaoz U."/>
            <person name="Brodie E.L."/>
            <person name="Williams K.H."/>
            <person name="Hubbard S.S."/>
            <person name="Banfield J.F."/>
        </authorList>
    </citation>
    <scope>NUCLEOTIDE SEQUENCE [LARGE SCALE GENOMIC DNA]</scope>
</reference>
<proteinExistence type="predicted"/>
<accession>A0A1F6ERF6</accession>
<dbReference type="EMBL" id="MFLU01000002">
    <property type="protein sequence ID" value="OGG76203.1"/>
    <property type="molecule type" value="Genomic_DNA"/>
</dbReference>
<dbReference type="InterPro" id="IPR036280">
    <property type="entry name" value="Multihaem_cyt_sf"/>
</dbReference>
<evidence type="ECO:0000313" key="2">
    <source>
        <dbReference type="Proteomes" id="UP000178587"/>
    </source>
</evidence>
<protein>
    <recommendedName>
        <fullName evidence="3">HNH domain-containing protein</fullName>
    </recommendedName>
</protein>
<dbReference type="AlphaFoldDB" id="A0A1F6ERF6"/>
<gene>
    <name evidence="1" type="ORF">A3A34_01795</name>
</gene>